<keyword evidence="2" id="KW-1185">Reference proteome</keyword>
<accession>A0AAN7DKP1</accession>
<evidence type="ECO:0000313" key="1">
    <source>
        <dbReference type="EMBL" id="KAK4518868.1"/>
    </source>
</evidence>
<dbReference type="RefSeq" id="XP_064685534.1">
    <property type="nucleotide sequence ID" value="XM_064828332.1"/>
</dbReference>
<dbReference type="GO" id="GO:0070096">
    <property type="term" value="P:mitochondrial outer membrane translocase complex assembly"/>
    <property type="evidence" value="ECO:0007669"/>
    <property type="project" value="InterPro"/>
</dbReference>
<name>A0AAN7DKP1_9FUNG</name>
<evidence type="ECO:0000313" key="2">
    <source>
        <dbReference type="Proteomes" id="UP001304243"/>
    </source>
</evidence>
<sequence>MGALSGYVPSSLQAKLDRNKMSAFDQNPYSSLDEDNDVRAFTDDEDDSLYSYDAEAEWEESKEQLSALFSMVIFPFVGKWLGKKFSFWLWSRYLGSRTPFTQRYSILSTQMVNSVKRIA</sequence>
<dbReference type="GO" id="GO:0005741">
    <property type="term" value="C:mitochondrial outer membrane"/>
    <property type="evidence" value="ECO:0007669"/>
    <property type="project" value="TreeGrafter"/>
</dbReference>
<protein>
    <submittedName>
        <fullName evidence="1">Uncharacterized protein</fullName>
    </submittedName>
</protein>
<dbReference type="PANTHER" id="PTHR28230:SF1">
    <property type="entry name" value="MITOCHONDRIAL IMPORT PROTEIN 2"/>
    <property type="match status" value="1"/>
</dbReference>
<dbReference type="AlphaFoldDB" id="A0AAN7DKP1"/>
<dbReference type="PANTHER" id="PTHR28230">
    <property type="entry name" value="CHROMOSOME 1, WHOLE GENOME SHOTGUN SEQUENCE"/>
    <property type="match status" value="1"/>
</dbReference>
<dbReference type="EMBL" id="JASEJX010000012">
    <property type="protein sequence ID" value="KAK4518868.1"/>
    <property type="molecule type" value="Genomic_DNA"/>
</dbReference>
<dbReference type="GO" id="GO:0045040">
    <property type="term" value="P:protein insertion into mitochondrial outer membrane"/>
    <property type="evidence" value="ECO:0007669"/>
    <property type="project" value="InterPro"/>
</dbReference>
<dbReference type="Proteomes" id="UP001304243">
    <property type="component" value="Unassembled WGS sequence"/>
</dbReference>
<proteinExistence type="predicted"/>
<dbReference type="GeneID" id="89952779"/>
<reference evidence="1 2" key="1">
    <citation type="submission" date="2022-11" db="EMBL/GenBank/DDBJ databases">
        <title>Mucor velutinosus strain NIH1002 WGS.</title>
        <authorList>
            <person name="Subramanian P."/>
            <person name="Mullikin J.C."/>
            <person name="Segre J.A."/>
            <person name="Zelazny A.M."/>
        </authorList>
    </citation>
    <scope>NUCLEOTIDE SEQUENCE [LARGE SCALE GENOMIC DNA]</scope>
    <source>
        <strain evidence="1 2">NIH1002</strain>
    </source>
</reference>
<gene>
    <name evidence="1" type="ORF">ATC70_009093</name>
</gene>
<dbReference type="Pfam" id="PF19117">
    <property type="entry name" value="Mim2"/>
    <property type="match status" value="1"/>
</dbReference>
<comment type="caution">
    <text evidence="1">The sequence shown here is derived from an EMBL/GenBank/DDBJ whole genome shotgun (WGS) entry which is preliminary data.</text>
</comment>
<dbReference type="InterPro" id="IPR037652">
    <property type="entry name" value="Mim2"/>
</dbReference>
<organism evidence="1 2">
    <name type="scientific">Mucor velutinosus</name>
    <dbReference type="NCBI Taxonomy" id="708070"/>
    <lineage>
        <taxon>Eukaryota</taxon>
        <taxon>Fungi</taxon>
        <taxon>Fungi incertae sedis</taxon>
        <taxon>Mucoromycota</taxon>
        <taxon>Mucoromycotina</taxon>
        <taxon>Mucoromycetes</taxon>
        <taxon>Mucorales</taxon>
        <taxon>Mucorineae</taxon>
        <taxon>Mucoraceae</taxon>
        <taxon>Mucor</taxon>
    </lineage>
</organism>